<evidence type="ECO:0000313" key="1">
    <source>
        <dbReference type="EMBL" id="KAK3263544.1"/>
    </source>
</evidence>
<proteinExistence type="predicted"/>
<dbReference type="EMBL" id="LGRX02015290">
    <property type="protein sequence ID" value="KAK3263544.1"/>
    <property type="molecule type" value="Genomic_DNA"/>
</dbReference>
<reference evidence="1 2" key="1">
    <citation type="journal article" date="2015" name="Genome Biol. Evol.">
        <title>Comparative Genomics of a Bacterivorous Green Alga Reveals Evolutionary Causalities and Consequences of Phago-Mixotrophic Mode of Nutrition.</title>
        <authorList>
            <person name="Burns J.A."/>
            <person name="Paasch A."/>
            <person name="Narechania A."/>
            <person name="Kim E."/>
        </authorList>
    </citation>
    <scope>NUCLEOTIDE SEQUENCE [LARGE SCALE GENOMIC DNA]</scope>
    <source>
        <strain evidence="1 2">PLY_AMNH</strain>
    </source>
</reference>
<gene>
    <name evidence="1" type="ORF">CYMTET_27657</name>
</gene>
<name>A0AAE0FPI6_9CHLO</name>
<dbReference type="AlphaFoldDB" id="A0AAE0FPI6"/>
<comment type="caution">
    <text evidence="1">The sequence shown here is derived from an EMBL/GenBank/DDBJ whole genome shotgun (WGS) entry which is preliminary data.</text>
</comment>
<keyword evidence="2" id="KW-1185">Reference proteome</keyword>
<dbReference type="Proteomes" id="UP001190700">
    <property type="component" value="Unassembled WGS sequence"/>
</dbReference>
<sequence length="126" mass="13625">MDAGETDEADEDAVQELAKAMAEGELNAEIDLDEPGRNIEVRRGQMRFFRKTGLKMAGLKDVEINGVLEAVKETVRKTGGNPALITASPQTFGFGKAPFVLIGNIPIEHVHKIFGHYTDLSGGSEV</sequence>
<organism evidence="1 2">
    <name type="scientific">Cymbomonas tetramitiformis</name>
    <dbReference type="NCBI Taxonomy" id="36881"/>
    <lineage>
        <taxon>Eukaryota</taxon>
        <taxon>Viridiplantae</taxon>
        <taxon>Chlorophyta</taxon>
        <taxon>Pyramimonadophyceae</taxon>
        <taxon>Pyramimonadales</taxon>
        <taxon>Pyramimonadaceae</taxon>
        <taxon>Cymbomonas</taxon>
    </lineage>
</organism>
<accession>A0AAE0FPI6</accession>
<evidence type="ECO:0000313" key="2">
    <source>
        <dbReference type="Proteomes" id="UP001190700"/>
    </source>
</evidence>
<protein>
    <submittedName>
        <fullName evidence="1">Uncharacterized protein</fullName>
    </submittedName>
</protein>